<accession>A0A4U0R4U4</accession>
<sequence length="231" mass="23829">MTPAPRIALIHALPESVAPIREAFARLWPEARTADLLDASLSADLAAAGRLDAAMTARFLTLGRYAAAGSGAVPAQAVLFTCSAFGPAIEAVRADLPLPVLRPNEAAFARALQMGPHVALVVTFPPSLPALTVELQQMADAAGRPVRITPVLAEGALAALQAGDGPGHDRAVVAACRDLGPQDLLLLGQFSLARAAPALRAAQDRPVLTTPDSAVSLLRARLTGQVPPDLT</sequence>
<comment type="similarity">
    <text evidence="1">Belongs to the HyuE racemase family.</text>
</comment>
<dbReference type="Gene3D" id="3.40.50.12500">
    <property type="match status" value="1"/>
</dbReference>
<comment type="caution">
    <text evidence="2">The sequence shown here is derived from an EMBL/GenBank/DDBJ whole genome shotgun (WGS) entry which is preliminary data.</text>
</comment>
<dbReference type="Pfam" id="PF01177">
    <property type="entry name" value="Asp_Glu_race"/>
    <property type="match status" value="1"/>
</dbReference>
<evidence type="ECO:0000313" key="2">
    <source>
        <dbReference type="EMBL" id="TJZ89845.1"/>
    </source>
</evidence>
<evidence type="ECO:0000313" key="3">
    <source>
        <dbReference type="Proteomes" id="UP000309747"/>
    </source>
</evidence>
<dbReference type="InterPro" id="IPR053714">
    <property type="entry name" value="Iso_Racemase_Enz_sf"/>
</dbReference>
<keyword evidence="3" id="KW-1185">Reference proteome</keyword>
<dbReference type="OrthoDB" id="978447at2"/>
<dbReference type="Proteomes" id="UP000309747">
    <property type="component" value="Unassembled WGS sequence"/>
</dbReference>
<name>A0A4U0R4U4_9RHOB</name>
<protein>
    <recommendedName>
        <fullName evidence="4">Arylsulfatase</fullName>
    </recommendedName>
</protein>
<reference evidence="2 3" key="1">
    <citation type="submission" date="2019-04" db="EMBL/GenBank/DDBJ databases">
        <authorList>
            <person name="Li J."/>
        </authorList>
    </citation>
    <scope>NUCLEOTIDE SEQUENCE [LARGE SCALE GENOMIC DNA]</scope>
    <source>
        <strain evidence="2 3">KCTC 42687</strain>
    </source>
</reference>
<dbReference type="RefSeq" id="WP_136887335.1">
    <property type="nucleotide sequence ID" value="NZ_SUNI01000024.1"/>
</dbReference>
<dbReference type="GO" id="GO:0047661">
    <property type="term" value="F:amino-acid racemase activity"/>
    <property type="evidence" value="ECO:0007669"/>
    <property type="project" value="InterPro"/>
</dbReference>
<proteinExistence type="inferred from homology"/>
<dbReference type="EMBL" id="SUNI01000024">
    <property type="protein sequence ID" value="TJZ89845.1"/>
    <property type="molecule type" value="Genomic_DNA"/>
</dbReference>
<gene>
    <name evidence="2" type="ORF">FA743_17315</name>
</gene>
<dbReference type="InterPro" id="IPR015942">
    <property type="entry name" value="Asp/Glu/hydantoin_racemase"/>
</dbReference>
<dbReference type="AlphaFoldDB" id="A0A4U0R4U4"/>
<organism evidence="2 3">
    <name type="scientific">Paracoccus gahaiensis</name>
    <dbReference type="NCBI Taxonomy" id="1706839"/>
    <lineage>
        <taxon>Bacteria</taxon>
        <taxon>Pseudomonadati</taxon>
        <taxon>Pseudomonadota</taxon>
        <taxon>Alphaproteobacteria</taxon>
        <taxon>Rhodobacterales</taxon>
        <taxon>Paracoccaceae</taxon>
        <taxon>Paracoccus</taxon>
    </lineage>
</organism>
<evidence type="ECO:0000256" key="1">
    <source>
        <dbReference type="ARBA" id="ARBA00038414"/>
    </source>
</evidence>
<evidence type="ECO:0008006" key="4">
    <source>
        <dbReference type="Google" id="ProtNLM"/>
    </source>
</evidence>